<evidence type="ECO:0000256" key="1">
    <source>
        <dbReference type="SAM" id="SignalP"/>
    </source>
</evidence>
<comment type="caution">
    <text evidence="2">The sequence shown here is derived from an EMBL/GenBank/DDBJ whole genome shotgun (WGS) entry which is preliminary data.</text>
</comment>
<dbReference type="EMBL" id="JAFEJT020000033">
    <property type="protein sequence ID" value="MCH9276286.1"/>
    <property type="molecule type" value="Genomic_DNA"/>
</dbReference>
<keyword evidence="3" id="KW-1185">Reference proteome</keyword>
<accession>A0ABS9VW03</accession>
<reference evidence="2 3" key="2">
    <citation type="journal article" date="2021" name="Syst. Appl. Microbiol.">
        <title>Phylogenetic classification of ten novel species belonging to the genus Bifidobacterium comprising B. phasiani sp. nov., B. pongonis sp. nov., B. saguinibicoloris sp. nov., B. colobi sp. nov., B. simiiventris sp. nov., B. santillanense sp. nov., B. miconis sp. nov., B. amazonense sp. nov., B. pluvialisilvae sp. nov., and B. miconisargentati sp. nov.</title>
        <authorList>
            <person name="Lugli G.A."/>
            <person name="Calvete-Torre I."/>
            <person name="Alessandri G."/>
            <person name="Milani C."/>
            <person name="Turroni F."/>
            <person name="Laiolo P."/>
            <person name="Ossiprandi M.C."/>
            <person name="Margolles A."/>
            <person name="Ruiz L."/>
            <person name="Ventura M."/>
        </authorList>
    </citation>
    <scope>NUCLEOTIDE SEQUENCE [LARGE SCALE GENOMIC DNA]</scope>
    <source>
        <strain evidence="2 3">MA1</strain>
    </source>
</reference>
<sequence length="331" mass="33977">MLAVACLMLGAGVTAIVMAPRLPQALSGTDPNASIAIEHRQTDDARTITIDAEEVSMPPVTAPRSGMITQSDCKPGAVLKSGTSIMRINGRSVLMLATEQPFWRDLSVGDRGDDVASLNKALTMIGVGDISGDTVTDATIQAFRTASEKAGNTLPDGYTTIDTGDVAWLPVDGTSVSACPATVGQDIARGQTLVELPAAAGSAKAESLPTGVASGERVVLAGDQKLDISETGDIDDLAAFSRSAPFLSSGAQQGVRKVSVQWALKTPVDVGVVPASAIGTMDNGQPCVVIDGDSRPVRIIGSMLGRSYVQTTDGEVPDGNVRLKPDAGGCS</sequence>
<name>A0ABS9VW03_9BIFI</name>
<dbReference type="Proteomes" id="UP000710815">
    <property type="component" value="Unassembled WGS sequence"/>
</dbReference>
<evidence type="ECO:0008006" key="4">
    <source>
        <dbReference type="Google" id="ProtNLM"/>
    </source>
</evidence>
<feature type="chain" id="PRO_5045955700" description="Peptidoglycan-binding protein" evidence="1">
    <location>
        <begin position="20"/>
        <end position="331"/>
    </location>
</feature>
<proteinExistence type="predicted"/>
<dbReference type="RefSeq" id="WP_241513982.1">
    <property type="nucleotide sequence ID" value="NZ_JAFEJT020000033.1"/>
</dbReference>
<gene>
    <name evidence="2" type="ORF">JS533_008400</name>
</gene>
<feature type="signal peptide" evidence="1">
    <location>
        <begin position="1"/>
        <end position="19"/>
    </location>
</feature>
<keyword evidence="1" id="KW-0732">Signal</keyword>
<evidence type="ECO:0000313" key="3">
    <source>
        <dbReference type="Proteomes" id="UP000710815"/>
    </source>
</evidence>
<protein>
    <recommendedName>
        <fullName evidence="4">Peptidoglycan-binding protein</fullName>
    </recommendedName>
</protein>
<reference evidence="2 3" key="1">
    <citation type="journal article" date="2021" name="Environ. Microbiol.">
        <title>Genetic insights into the dark matter of the mammalian gut microbiota through targeted genome reconstruction.</title>
        <authorList>
            <person name="Lugli G.A."/>
            <person name="Alessandri G."/>
            <person name="Milani C."/>
            <person name="Viappiani A."/>
            <person name="Fontana F."/>
            <person name="Tarracchini C."/>
            <person name="Mancabelli L."/>
            <person name="Argentini C."/>
            <person name="Ruiz L."/>
            <person name="Margolles A."/>
            <person name="van Sinderen D."/>
            <person name="Turroni F."/>
            <person name="Ventura M."/>
        </authorList>
    </citation>
    <scope>NUCLEOTIDE SEQUENCE [LARGE SCALE GENOMIC DNA]</scope>
    <source>
        <strain evidence="2 3">MA1</strain>
    </source>
</reference>
<organism evidence="2 3">
    <name type="scientific">Bifidobacterium amazonense</name>
    <dbReference type="NCBI Taxonomy" id="2809027"/>
    <lineage>
        <taxon>Bacteria</taxon>
        <taxon>Bacillati</taxon>
        <taxon>Actinomycetota</taxon>
        <taxon>Actinomycetes</taxon>
        <taxon>Bifidobacteriales</taxon>
        <taxon>Bifidobacteriaceae</taxon>
        <taxon>Bifidobacterium</taxon>
    </lineage>
</organism>
<evidence type="ECO:0000313" key="2">
    <source>
        <dbReference type="EMBL" id="MCH9276286.1"/>
    </source>
</evidence>